<dbReference type="Pfam" id="PF00535">
    <property type="entry name" value="Glycos_transf_2"/>
    <property type="match status" value="1"/>
</dbReference>
<keyword evidence="3" id="KW-0808">Transferase</keyword>
<dbReference type="PANTHER" id="PTHR43179">
    <property type="entry name" value="RHAMNOSYLTRANSFERASE WBBL"/>
    <property type="match status" value="1"/>
</dbReference>
<comment type="caution">
    <text evidence="5">The sequence shown here is derived from an EMBL/GenBank/DDBJ whole genome shotgun (WGS) entry which is preliminary data.</text>
</comment>
<dbReference type="InterPro" id="IPR029044">
    <property type="entry name" value="Nucleotide-diphossugar_trans"/>
</dbReference>
<dbReference type="AlphaFoldDB" id="A0A1F7IU35"/>
<evidence type="ECO:0000259" key="4">
    <source>
        <dbReference type="Pfam" id="PF00535"/>
    </source>
</evidence>
<dbReference type="CDD" id="cd04186">
    <property type="entry name" value="GT_2_like_c"/>
    <property type="match status" value="1"/>
</dbReference>
<dbReference type="PANTHER" id="PTHR43179:SF12">
    <property type="entry name" value="GALACTOFURANOSYLTRANSFERASE GLFT2"/>
    <property type="match status" value="1"/>
</dbReference>
<keyword evidence="2" id="KW-0328">Glycosyltransferase</keyword>
<evidence type="ECO:0000313" key="5">
    <source>
        <dbReference type="EMBL" id="OGK46870.1"/>
    </source>
</evidence>
<organism evidence="5 6">
    <name type="scientific">Candidatus Roizmanbacteria bacterium RIFCSPLOWO2_01_FULL_38_12</name>
    <dbReference type="NCBI Taxonomy" id="1802061"/>
    <lineage>
        <taxon>Bacteria</taxon>
        <taxon>Candidatus Roizmaniibacteriota</taxon>
    </lineage>
</organism>
<evidence type="ECO:0000256" key="3">
    <source>
        <dbReference type="ARBA" id="ARBA00022679"/>
    </source>
</evidence>
<sequence length="300" mass="34361">MKISVVIPTYNGVKLLAETLPHTISALKNFDNCEIIIVDNGSQDNTKDLIESKFPKVHVLSLDKNYGFTKAVNEAVREAKGNYIFILNNDCIVEKDTVQLLLDFLEDHSEYVATQPVVLENVASFAGRGNIGYIVDLKKGKANLVTSYKLPASMAGRRVTSLNEDNIFKSGKVYGLSATCLLIRKNVFLKIGMFDKTFHSYLEDVDLFIRLAKKGHLYAPCLEAVAYHKHMATSSKMGAYKKWRDFTNWIRIILKNYPWWFILQHLPSLFLERLRNFSGYLKKLIQLNTSYAKQWRCDIF</sequence>
<dbReference type="STRING" id="1802061.A3A93_06460"/>
<dbReference type="EMBL" id="MGAL01000039">
    <property type="protein sequence ID" value="OGK46870.1"/>
    <property type="molecule type" value="Genomic_DNA"/>
</dbReference>
<protein>
    <recommendedName>
        <fullName evidence="4">Glycosyltransferase 2-like domain-containing protein</fullName>
    </recommendedName>
</protein>
<dbReference type="GO" id="GO:0016757">
    <property type="term" value="F:glycosyltransferase activity"/>
    <property type="evidence" value="ECO:0007669"/>
    <property type="project" value="UniProtKB-KW"/>
</dbReference>
<evidence type="ECO:0000313" key="6">
    <source>
        <dbReference type="Proteomes" id="UP000177141"/>
    </source>
</evidence>
<evidence type="ECO:0000256" key="2">
    <source>
        <dbReference type="ARBA" id="ARBA00022676"/>
    </source>
</evidence>
<proteinExistence type="inferred from homology"/>
<feature type="domain" description="Glycosyltransferase 2-like" evidence="4">
    <location>
        <begin position="4"/>
        <end position="142"/>
    </location>
</feature>
<comment type="similarity">
    <text evidence="1">Belongs to the glycosyltransferase 2 family.</text>
</comment>
<gene>
    <name evidence="5" type="ORF">A3A93_06460</name>
</gene>
<name>A0A1F7IU35_9BACT</name>
<accession>A0A1F7IU35</accession>
<dbReference type="SUPFAM" id="SSF53448">
    <property type="entry name" value="Nucleotide-diphospho-sugar transferases"/>
    <property type="match status" value="1"/>
</dbReference>
<evidence type="ECO:0000256" key="1">
    <source>
        <dbReference type="ARBA" id="ARBA00006739"/>
    </source>
</evidence>
<dbReference type="Gene3D" id="3.90.550.10">
    <property type="entry name" value="Spore Coat Polysaccharide Biosynthesis Protein SpsA, Chain A"/>
    <property type="match status" value="1"/>
</dbReference>
<dbReference type="Proteomes" id="UP000177141">
    <property type="component" value="Unassembled WGS sequence"/>
</dbReference>
<dbReference type="InterPro" id="IPR001173">
    <property type="entry name" value="Glyco_trans_2-like"/>
</dbReference>
<reference evidence="5 6" key="1">
    <citation type="journal article" date="2016" name="Nat. Commun.">
        <title>Thousands of microbial genomes shed light on interconnected biogeochemical processes in an aquifer system.</title>
        <authorList>
            <person name="Anantharaman K."/>
            <person name="Brown C.T."/>
            <person name="Hug L.A."/>
            <person name="Sharon I."/>
            <person name="Castelle C.J."/>
            <person name="Probst A.J."/>
            <person name="Thomas B.C."/>
            <person name="Singh A."/>
            <person name="Wilkins M.J."/>
            <person name="Karaoz U."/>
            <person name="Brodie E.L."/>
            <person name="Williams K.H."/>
            <person name="Hubbard S.S."/>
            <person name="Banfield J.F."/>
        </authorList>
    </citation>
    <scope>NUCLEOTIDE SEQUENCE [LARGE SCALE GENOMIC DNA]</scope>
</reference>